<name>J9G6T7_9ZZZZ</name>
<evidence type="ECO:0000313" key="1">
    <source>
        <dbReference type="EMBL" id="EJW97507.1"/>
    </source>
</evidence>
<dbReference type="AlphaFoldDB" id="J9G6T7"/>
<dbReference type="EMBL" id="AMCI01004734">
    <property type="protein sequence ID" value="EJW97507.1"/>
    <property type="molecule type" value="Genomic_DNA"/>
</dbReference>
<sequence length="193" mass="22286">MLPVSTHPVVFGRTVDYGEVQLFFCCIQTEHQVEYHFIHFIRAAVGFVYLVDYHNRFQTDFQGFLQNKASLRHRAFKRVYQQDTSVCHVQHTFHFTAEVAVPRSVDDVNFGAVVVDGYVFGKNGYTPFALQVVVIQDKVTTILVVAEIARQQHLVNQCCFPMVYMGNDCNVSNVLHIIPIICLQRYEIRIRNL</sequence>
<protein>
    <submittedName>
        <fullName evidence="1">Uncharacterized protein</fullName>
    </submittedName>
</protein>
<proteinExistence type="predicted"/>
<dbReference type="AntiFam" id="ANF00072">
    <property type="entry name" value="Shadow ORF (opposite TypA)"/>
</dbReference>
<organism evidence="1">
    <name type="scientific">gut metagenome</name>
    <dbReference type="NCBI Taxonomy" id="749906"/>
    <lineage>
        <taxon>unclassified sequences</taxon>
        <taxon>metagenomes</taxon>
        <taxon>organismal metagenomes</taxon>
    </lineage>
</organism>
<gene>
    <name evidence="1" type="ORF">EVA_14391</name>
</gene>
<comment type="caution">
    <text evidence="1">The sequence shown here is derived from an EMBL/GenBank/DDBJ whole genome shotgun (WGS) entry which is preliminary data.</text>
</comment>
<accession>J9G6T7</accession>
<reference evidence="1" key="1">
    <citation type="journal article" date="2012" name="PLoS ONE">
        <title>Gene sets for utilization of primary and secondary nutrition supplies in the distal gut of endangered iberian lynx.</title>
        <authorList>
            <person name="Alcaide M."/>
            <person name="Messina E."/>
            <person name="Richter M."/>
            <person name="Bargiela R."/>
            <person name="Peplies J."/>
            <person name="Huws S.A."/>
            <person name="Newbold C.J."/>
            <person name="Golyshin P.N."/>
            <person name="Simon M.A."/>
            <person name="Lopez G."/>
            <person name="Yakimov M.M."/>
            <person name="Ferrer M."/>
        </authorList>
    </citation>
    <scope>NUCLEOTIDE SEQUENCE</scope>
</reference>